<dbReference type="Gene3D" id="2.60.40.740">
    <property type="match status" value="1"/>
</dbReference>
<dbReference type="NCBIfam" id="TIGR01451">
    <property type="entry name" value="B_ant_repeat"/>
    <property type="match status" value="1"/>
</dbReference>
<dbReference type="EMBL" id="BNAQ01000002">
    <property type="protein sequence ID" value="GHH14977.1"/>
    <property type="molecule type" value="Genomic_DNA"/>
</dbReference>
<evidence type="ECO:0000256" key="2">
    <source>
        <dbReference type="SAM" id="SignalP"/>
    </source>
</evidence>
<organism evidence="4 5">
    <name type="scientific">Sphingomonas glacialis</name>
    <dbReference type="NCBI Taxonomy" id="658225"/>
    <lineage>
        <taxon>Bacteria</taxon>
        <taxon>Pseudomonadati</taxon>
        <taxon>Pseudomonadota</taxon>
        <taxon>Alphaproteobacteria</taxon>
        <taxon>Sphingomonadales</taxon>
        <taxon>Sphingomonadaceae</taxon>
        <taxon>Sphingomonas</taxon>
    </lineage>
</organism>
<dbReference type="Pfam" id="PF01345">
    <property type="entry name" value="DUF11"/>
    <property type="match status" value="1"/>
</dbReference>
<gene>
    <name evidence="4" type="ORF">GCM10008023_17260</name>
</gene>
<evidence type="ECO:0000256" key="1">
    <source>
        <dbReference type="SAM" id="MobiDB-lite"/>
    </source>
</evidence>
<comment type="caution">
    <text evidence="4">The sequence shown here is derived from an EMBL/GenBank/DDBJ whole genome shotgun (WGS) entry which is preliminary data.</text>
</comment>
<evidence type="ECO:0000313" key="5">
    <source>
        <dbReference type="Proteomes" id="UP000652430"/>
    </source>
</evidence>
<feature type="signal peptide" evidence="2">
    <location>
        <begin position="1"/>
        <end position="28"/>
    </location>
</feature>
<proteinExistence type="predicted"/>
<reference evidence="5" key="1">
    <citation type="journal article" date="2019" name="Int. J. Syst. Evol. Microbiol.">
        <title>The Global Catalogue of Microorganisms (GCM) 10K type strain sequencing project: providing services to taxonomists for standard genome sequencing and annotation.</title>
        <authorList>
            <consortium name="The Broad Institute Genomics Platform"/>
            <consortium name="The Broad Institute Genome Sequencing Center for Infectious Disease"/>
            <person name="Wu L."/>
            <person name="Ma J."/>
        </authorList>
    </citation>
    <scope>NUCLEOTIDE SEQUENCE [LARGE SCALE GENOMIC DNA]</scope>
    <source>
        <strain evidence="5">CGMCC 1.8957</strain>
    </source>
</reference>
<protein>
    <recommendedName>
        <fullName evidence="3">DUF11 domain-containing protein</fullName>
    </recommendedName>
</protein>
<feature type="region of interest" description="Disordered" evidence="1">
    <location>
        <begin position="1137"/>
        <end position="1156"/>
    </location>
</feature>
<evidence type="ECO:0000259" key="3">
    <source>
        <dbReference type="Pfam" id="PF01345"/>
    </source>
</evidence>
<evidence type="ECO:0000313" key="4">
    <source>
        <dbReference type="EMBL" id="GHH14977.1"/>
    </source>
</evidence>
<dbReference type="PROSITE" id="PS51257">
    <property type="entry name" value="PROKAR_LIPOPROTEIN"/>
    <property type="match status" value="1"/>
</dbReference>
<dbReference type="RefSeq" id="WP_229839313.1">
    <property type="nucleotide sequence ID" value="NZ_BNAQ01000002.1"/>
</dbReference>
<feature type="chain" id="PRO_5046299484" description="DUF11 domain-containing protein" evidence="2">
    <location>
        <begin position="29"/>
        <end position="1680"/>
    </location>
</feature>
<feature type="compositionally biased region" description="Polar residues" evidence="1">
    <location>
        <begin position="1137"/>
        <end position="1155"/>
    </location>
</feature>
<feature type="domain" description="DUF11" evidence="3">
    <location>
        <begin position="351"/>
        <end position="459"/>
    </location>
</feature>
<dbReference type="InterPro" id="IPR047589">
    <property type="entry name" value="DUF11_rpt"/>
</dbReference>
<dbReference type="InterPro" id="IPR001434">
    <property type="entry name" value="OmcB-like_DUF11"/>
</dbReference>
<keyword evidence="2" id="KW-0732">Signal</keyword>
<name>A0ABQ3LG36_9SPHN</name>
<sequence>MRKLFLILCAWMVAIVACCAALASACQAQTRIENVARADWSNGSIASNPVTVTVEAIAVTLTTYRPDVGSPLVFSVRTPLCQAVAPQAAAPIGPASAAGIGGVTPSTEVRAGEPLIFKLAAPSANRDPQAIDTVTVTLVTTSGDRETLVVSENAVNSGEFVGIIATRAAPPALATGDCALSLSADDKISIECRRDGTQKPIATAIIDTLVDPAGVAFDSEDGTPVSGARVTMLDAVTGLPAVVYAADGKTRYPSSIVTGQTVTDGAGQTYALPPGEYRFPQANAGRYRLKVEAPAPHVAPSSLTPIQFATLLRPGGQPFVVNGASYGEVFTLSGPAEVRIDIPLDRPPVAINLTKTASRGVASPGDRVVYTITARNPDTTHAKRGVILTDILPTVMRLRPDTIRVDGASDPAAVTIAADGRTITVDLGTIAAGAQRTLTYVLQVRPDAPAGQALNRARTIDVRGAESNASVAVRIDRDTIAARMTIVGRIMAGGCAAIPRVAAGIADVRVFLEDGSYAITDRDGRYHFEGVLPGRHVVQVDPTSLSPASSFVDCVRSTRSAGSAISRFVEGQGGALVTADFHAVISAQPGVARTDVPEPVSDRVAAAGERDWFADGKADISWLFPEPDHNPRAPAVRVAIRHLPGQKLTLFANGTPVDPVAFDGSRTEAAQRFAVSMWRGVPLGDGTTHLTAEVRGSDGALVTTLSRDVHFVRTAARAQYLPEKSVLVADGVRRPVLAVRLIDRDGRPVHAGTVGDIAVSAPYATAMEIDAEQARALTGLGRAKPVWHVTGDDGIAYIALAPTTVSGAVTITFSFRDRDTVRSQQVETWLEPGARAWTIVGLAEAGVDRAGLAGHIEAIERADKIRADGRIAFYAKGRILGKWLLTLAYDSAKRREDQRLSGAIDPNTYYTLYADRSERRFDAASTRKLYVKLERRQFYALFGDFETGFGETDLGRYTRTATGFKAEARGRRLAASGFAARIATRHRRDEIQGNGLSGPYALASRDVLANSEQIVIEVRDRLRSERIMDRRALTRFVDYDIDYAAGTIRFSAPVLSRSSDLNPQFIVADYEVDRDDSGALNGGARVRYDGRGGALRVGATVLHDDGDQGRTDLIATDLRLRFARDTEIRAELAASRGNRSLSGAANTQPGQSSGMAWQVEVEHHDRRFDLLGYARQQDLGFGLGQQNGAERGRRKIGADLRAKVTENLSATASVWNDASLVDATTRRAAQLRLDYRGARTDFRIALAHAEDRLANGGAAVSTLIEGGATQRLFDNRLELDASSSLALGNAGSIDFPQRHRAGARFALSDSVTLVGTYELAHGDKIDARTARLGFDLKPWAGGRITSSVSDQMLSEYGRRSYAAYGLAQSFELGKHWTIDATIDGNRTLGGIDPATVVTAAQPVASGGFVGNGATLTEDFNALTLGLGYRGGRWSSTARAEYRLGSLGDRAALTLGLLRQLGEGQALGGLATWSRVQVGGTTTSVANVAVSAASRPASRQVAFLAKLEYRADSVSGAVRGATAPGGGVLLVTGDARSGRLLGSLSFDWAPYGRDETGLYQRSEIGIFLAARYTSDRIASYDLRGVTAVAGLDGHLGLADWLEVGVHATARGDLDGRTLAYAVGPVIGLRPAANMLVTAGWNFSGFADRDFAAERSTHHGAFLTARLKFDQTRFAFLGLSGR</sequence>
<accession>A0ABQ3LG36</accession>
<keyword evidence="5" id="KW-1185">Reference proteome</keyword>
<dbReference type="Proteomes" id="UP000652430">
    <property type="component" value="Unassembled WGS sequence"/>
</dbReference>